<keyword evidence="3" id="KW-1185">Reference proteome</keyword>
<dbReference type="SMART" id="SM00642">
    <property type="entry name" value="Aamy"/>
    <property type="match status" value="1"/>
</dbReference>
<dbReference type="Proteomes" id="UP001597374">
    <property type="component" value="Unassembled WGS sequence"/>
</dbReference>
<dbReference type="PANTHER" id="PTHR10357:SF216">
    <property type="entry name" value="MALTOOLIGOSYL TREHALOSE SYNTHASE-RELATED"/>
    <property type="match status" value="1"/>
</dbReference>
<dbReference type="SUPFAM" id="SSF51445">
    <property type="entry name" value="(Trans)glycosidases"/>
    <property type="match status" value="1"/>
</dbReference>
<dbReference type="PANTHER" id="PTHR10357">
    <property type="entry name" value="ALPHA-AMYLASE FAMILY MEMBER"/>
    <property type="match status" value="1"/>
</dbReference>
<dbReference type="CDD" id="cd11336">
    <property type="entry name" value="AmyAc_MTSase"/>
    <property type="match status" value="1"/>
</dbReference>
<sequence length="909" mass="105148">MVYIPSSTYRLQISPEFKLEHARRILPYLKELGISTVYAAPFFSAKSGSAHGYDVTNPHQINPEAGTLQEFQELAKEVQELGMGWLQDIVPNHMAFSPENEWLMDVLEKGPQSEFYTFFDIDFNHPDFKGKVMVPFLGEPLEKVLEQEQLKLQFTNKGFCISYFDSNYPLNLAGYETLLNQVAAKAETEAAGAALKAKLHHLQMVTESDIIDGEGWKKAIAELHQTLHLHKELQTALKQVLQSINSDQNKLKELLEQQYFILCYWQDTEKQMGYRRFFTVNELICLAMERKDSFDKYHRLIKQLCDEKLVQGLRVDHVDGLYDPDTYLQRLRELAGEEVYLIVEKILEGEENLPDYWPIQGNSGYDYLAWVSNLLTAQDGEEKLTNVYQNLVPDAAPDYEDLVFEKKRYILEHHMRGELQNLLRLLQTSNLMPQEQPEEQVREALTVLLAAFPVYRIYGSSFPLPEGALPVVDKAFAEARRRAPQSEAALMHLRSLFEANEHEDEERKKQKLYFVMRTQQFTGPLAAKGVEDTTFYNYNRLIALNEVGNSPAIFSLSREEFHERMKYKLETYPHSLNATATHDTKRGEDARTRLFTLSEIPDEWEKQAAQWMEIAEKNAREVKITRNDLYFLFQTLLGVMPMDGNVDDTLIQRLEEFLPKALREAKANSNWTEPNEKYEDALKGLTKQLLQKDEAFMASFKPFFKRVAHYGWLSSLTQTLLKLTCPGVPDVYQGCEFWDYSLVDPDNRRPVDYELRQQYLQEIRQQEKNDPQQLHQQLLQNPADARVKLYLLSKTLHLRRQMQELFSKGNYLPLTVIGSKENHAMAFARHYQGQWCLVVVPGLLASLVKEDELPLGEQVWGDTSIELPADLPQQWQHAFSQEEVKAEQNKLSLSTLLKTFPVALLTAES</sequence>
<name>A0ABW5CY10_9BACT</name>
<dbReference type="InterPro" id="IPR017853">
    <property type="entry name" value="GH"/>
</dbReference>
<protein>
    <submittedName>
        <fullName evidence="2">Malto-oligosyltrehalose synthase</fullName>
        <ecNumber evidence="2">5.4.99.15</ecNumber>
    </submittedName>
</protein>
<comment type="caution">
    <text evidence="2">The sequence shown here is derived from an EMBL/GenBank/DDBJ whole genome shotgun (WGS) entry which is preliminary data.</text>
</comment>
<dbReference type="Pfam" id="PF00128">
    <property type="entry name" value="Alpha-amylase"/>
    <property type="match status" value="1"/>
</dbReference>
<evidence type="ECO:0000313" key="3">
    <source>
        <dbReference type="Proteomes" id="UP001597374"/>
    </source>
</evidence>
<proteinExistence type="predicted"/>
<dbReference type="Gene3D" id="3.30.1590.10">
    <property type="entry name" value="Maltooligosyl trehalose synthase, domain 2"/>
    <property type="match status" value="1"/>
</dbReference>
<dbReference type="EMBL" id="JBHUIM010000002">
    <property type="protein sequence ID" value="MFD2247321.1"/>
    <property type="molecule type" value="Genomic_DNA"/>
</dbReference>
<dbReference type="EC" id="5.4.99.15" evidence="2"/>
<reference evidence="3" key="1">
    <citation type="journal article" date="2019" name="Int. J. Syst. Evol. Microbiol.">
        <title>The Global Catalogue of Microorganisms (GCM) 10K type strain sequencing project: providing services to taxonomists for standard genome sequencing and annotation.</title>
        <authorList>
            <consortium name="The Broad Institute Genomics Platform"/>
            <consortium name="The Broad Institute Genome Sequencing Center for Infectious Disease"/>
            <person name="Wu L."/>
            <person name="Ma J."/>
        </authorList>
    </citation>
    <scope>NUCLEOTIDE SEQUENCE [LARGE SCALE GENOMIC DNA]</scope>
    <source>
        <strain evidence="3">CGMCC 4.1782</strain>
    </source>
</reference>
<dbReference type="Gene3D" id="3.30.750.90">
    <property type="match status" value="1"/>
</dbReference>
<dbReference type="InterPro" id="IPR012767">
    <property type="entry name" value="Trehalose_TreY"/>
</dbReference>
<dbReference type="NCBIfam" id="TIGR02401">
    <property type="entry name" value="trehalose_TreY"/>
    <property type="match status" value="1"/>
</dbReference>
<evidence type="ECO:0000259" key="1">
    <source>
        <dbReference type="SMART" id="SM00642"/>
    </source>
</evidence>
<dbReference type="Gene3D" id="3.20.20.80">
    <property type="entry name" value="Glycosidases"/>
    <property type="match status" value="3"/>
</dbReference>
<dbReference type="RefSeq" id="WP_250430253.1">
    <property type="nucleotide sequence ID" value="NZ_JALPRR010000003.1"/>
</dbReference>
<accession>A0ABW5CY10</accession>
<feature type="domain" description="Glycosyl hydrolase family 13 catalytic" evidence="1">
    <location>
        <begin position="12"/>
        <end position="494"/>
    </location>
</feature>
<evidence type="ECO:0000313" key="2">
    <source>
        <dbReference type="EMBL" id="MFD2247321.1"/>
    </source>
</evidence>
<organism evidence="2 3">
    <name type="scientific">Pontibacter ruber</name>
    <dbReference type="NCBI Taxonomy" id="1343895"/>
    <lineage>
        <taxon>Bacteria</taxon>
        <taxon>Pseudomonadati</taxon>
        <taxon>Bacteroidota</taxon>
        <taxon>Cytophagia</taxon>
        <taxon>Cytophagales</taxon>
        <taxon>Hymenobacteraceae</taxon>
        <taxon>Pontibacter</taxon>
    </lineage>
</organism>
<dbReference type="InterPro" id="IPR006047">
    <property type="entry name" value="GH13_cat_dom"/>
</dbReference>
<gene>
    <name evidence="2" type="primary">treY</name>
    <name evidence="2" type="ORF">ACFSKP_13730</name>
</gene>
<dbReference type="GO" id="GO:0047470">
    <property type="term" value="F:(1,4)-alpha-D-glucan 1-alpha-D-glucosylmutase activity"/>
    <property type="evidence" value="ECO:0007669"/>
    <property type="project" value="UniProtKB-EC"/>
</dbReference>
<keyword evidence="2" id="KW-0413">Isomerase</keyword>